<dbReference type="Gene3D" id="1.10.287.1060">
    <property type="entry name" value="ESAT-6-like"/>
    <property type="match status" value="1"/>
</dbReference>
<comment type="caution">
    <text evidence="2">The sequence shown here is derived from an EMBL/GenBank/DDBJ whole genome shotgun (WGS) entry which is preliminary data.</text>
</comment>
<evidence type="ECO:0000313" key="3">
    <source>
        <dbReference type="Proteomes" id="UP000774750"/>
    </source>
</evidence>
<dbReference type="EMBL" id="JACJKY010000005">
    <property type="protein sequence ID" value="MBM6920399.1"/>
    <property type="molecule type" value="Genomic_DNA"/>
</dbReference>
<dbReference type="Pfam" id="PF06013">
    <property type="entry name" value="WXG100"/>
    <property type="match status" value="1"/>
</dbReference>
<dbReference type="Proteomes" id="UP000774750">
    <property type="component" value="Unassembled WGS sequence"/>
</dbReference>
<accession>A0A938X6E8</accession>
<name>A0A938X6E8_9FIRM</name>
<dbReference type="InterPro" id="IPR036689">
    <property type="entry name" value="ESAT-6-like_sf"/>
</dbReference>
<dbReference type="RefSeq" id="WP_204445202.1">
    <property type="nucleotide sequence ID" value="NZ_JACJKY010000005.1"/>
</dbReference>
<comment type="similarity">
    <text evidence="1">Belongs to the WXG100 family.</text>
</comment>
<organism evidence="2 3">
    <name type="scientific">Merdimmobilis hominis</name>
    <dbReference type="NCBI Taxonomy" id="2897707"/>
    <lineage>
        <taxon>Bacteria</taxon>
        <taxon>Bacillati</taxon>
        <taxon>Bacillota</taxon>
        <taxon>Clostridia</taxon>
        <taxon>Eubacteriales</taxon>
        <taxon>Oscillospiraceae</taxon>
        <taxon>Merdimmobilis</taxon>
    </lineage>
</organism>
<dbReference type="SUPFAM" id="SSF140453">
    <property type="entry name" value="EsxAB dimer-like"/>
    <property type="match status" value="1"/>
</dbReference>
<reference evidence="2" key="1">
    <citation type="submission" date="2020-08" db="EMBL/GenBank/DDBJ databases">
        <authorList>
            <person name="Cejkova D."/>
            <person name="Kubasova T."/>
            <person name="Jahodarova E."/>
            <person name="Rychlik I."/>
        </authorList>
    </citation>
    <scope>NUCLEOTIDE SEQUENCE</scope>
    <source>
        <strain evidence="2">An559</strain>
    </source>
</reference>
<dbReference type="InterPro" id="IPR010310">
    <property type="entry name" value="T7SS_ESAT-6-like"/>
</dbReference>
<sequence length="100" mass="11249">MAVSITVNPQKLEAASQKISAAAAEYEAIYRNLFTEVDNMSAAWQGADNLAFTNQIKGFTDNFQDMKKLMDQYSEFLRTAAQAYRQTQEDRVAQAKTLTN</sequence>
<protein>
    <recommendedName>
        <fullName evidence="1">ESAT-6-like protein</fullName>
    </recommendedName>
</protein>
<evidence type="ECO:0000313" key="2">
    <source>
        <dbReference type="EMBL" id="MBM6920399.1"/>
    </source>
</evidence>
<dbReference type="NCBIfam" id="TIGR03930">
    <property type="entry name" value="WXG100_ESAT6"/>
    <property type="match status" value="1"/>
</dbReference>
<dbReference type="AlphaFoldDB" id="A0A938X6E8"/>
<keyword evidence="3" id="KW-1185">Reference proteome</keyword>
<gene>
    <name evidence="2" type="ORF">H6A12_04415</name>
</gene>
<reference evidence="2" key="2">
    <citation type="journal article" date="2021" name="Sci. Rep.">
        <title>The distribution of antibiotic resistance genes in chicken gut microbiota commensals.</title>
        <authorList>
            <person name="Juricova H."/>
            <person name="Matiasovicova J."/>
            <person name="Kubasova T."/>
            <person name="Cejkova D."/>
            <person name="Rychlik I."/>
        </authorList>
    </citation>
    <scope>NUCLEOTIDE SEQUENCE</scope>
    <source>
        <strain evidence="2">An559</strain>
    </source>
</reference>
<evidence type="ECO:0000256" key="1">
    <source>
        <dbReference type="RuleBase" id="RU362001"/>
    </source>
</evidence>
<proteinExistence type="inferred from homology"/>